<proteinExistence type="predicted"/>
<dbReference type="RefSeq" id="WP_256404261.1">
    <property type="nucleotide sequence ID" value="NZ_CP187151.1"/>
</dbReference>
<comment type="caution">
    <text evidence="5">The sequence shown here is derived from an EMBL/GenBank/DDBJ whole genome shotgun (WGS) entry which is preliminary data.</text>
</comment>
<dbReference type="InterPro" id="IPR025645">
    <property type="entry name" value="DUF4349"/>
</dbReference>
<feature type="compositionally biased region" description="Basic and acidic residues" evidence="2">
    <location>
        <begin position="56"/>
        <end position="73"/>
    </location>
</feature>
<name>A0ABD6CYL7_9EURY</name>
<dbReference type="EMBL" id="JBHUDL010000010">
    <property type="protein sequence ID" value="MFD1633999.1"/>
    <property type="molecule type" value="Genomic_DNA"/>
</dbReference>
<feature type="domain" description="DUF4349" evidence="4">
    <location>
        <begin position="73"/>
        <end position="285"/>
    </location>
</feature>
<feature type="compositionally biased region" description="Low complexity" evidence="2">
    <location>
        <begin position="37"/>
        <end position="55"/>
    </location>
</feature>
<evidence type="ECO:0000259" key="4">
    <source>
        <dbReference type="Pfam" id="PF14257"/>
    </source>
</evidence>
<dbReference type="Pfam" id="PF14257">
    <property type="entry name" value="DUF4349"/>
    <property type="match status" value="1"/>
</dbReference>
<dbReference type="Proteomes" id="UP001597075">
    <property type="component" value="Unassembled WGS sequence"/>
</dbReference>
<keyword evidence="3" id="KW-1133">Transmembrane helix</keyword>
<sequence>MTRRSEAITVLLVALVLLAGCSGAGGGTDAGGGGDSGLTQASMAEERASGAAASGDGDRGERTDDAAPARTDRSIIRTGTVELRVDNYERSRSNLTALVASQGGYVGESTHQVHESGAAAWTEGRVVLRVPAENFSTTMDAIEREGEVRASRTATQDVTEQVVDLEARLENLRAERERLRTLYQQANDTEDVLAVERRLSEVQTEIERTEAELQNIQRQVAYSTVTVELTEPRPDRPAPDQWYDTPVVAAFLESVEGVGVALRAVVVAGAYAAPYLFVFLSPFAVVGGLLYRYRRRILGSS</sequence>
<evidence type="ECO:0000256" key="2">
    <source>
        <dbReference type="SAM" id="MobiDB-lite"/>
    </source>
</evidence>
<reference evidence="5 6" key="1">
    <citation type="journal article" date="2019" name="Int. J. Syst. Evol. Microbiol.">
        <title>The Global Catalogue of Microorganisms (GCM) 10K type strain sequencing project: providing services to taxonomists for standard genome sequencing and annotation.</title>
        <authorList>
            <consortium name="The Broad Institute Genomics Platform"/>
            <consortium name="The Broad Institute Genome Sequencing Center for Infectious Disease"/>
            <person name="Wu L."/>
            <person name="Ma J."/>
        </authorList>
    </citation>
    <scope>NUCLEOTIDE SEQUENCE [LARGE SCALE GENOMIC DNA]</scope>
    <source>
        <strain evidence="5 6">CGMCC 1.10594</strain>
    </source>
</reference>
<evidence type="ECO:0000256" key="3">
    <source>
        <dbReference type="SAM" id="Phobius"/>
    </source>
</evidence>
<evidence type="ECO:0000313" key="5">
    <source>
        <dbReference type="EMBL" id="MFD1633999.1"/>
    </source>
</evidence>
<keyword evidence="3" id="KW-0812">Transmembrane</keyword>
<keyword evidence="6" id="KW-1185">Reference proteome</keyword>
<feature type="transmembrane region" description="Helical" evidence="3">
    <location>
        <begin position="272"/>
        <end position="291"/>
    </location>
</feature>
<feature type="coiled-coil region" evidence="1">
    <location>
        <begin position="155"/>
        <end position="219"/>
    </location>
</feature>
<keyword evidence="3" id="KW-0472">Membrane</keyword>
<keyword evidence="1" id="KW-0175">Coiled coil</keyword>
<evidence type="ECO:0000256" key="1">
    <source>
        <dbReference type="SAM" id="Coils"/>
    </source>
</evidence>
<evidence type="ECO:0000313" key="6">
    <source>
        <dbReference type="Proteomes" id="UP001597075"/>
    </source>
</evidence>
<organism evidence="5 6">
    <name type="scientific">Haloplanus ruber</name>
    <dbReference type="NCBI Taxonomy" id="869892"/>
    <lineage>
        <taxon>Archaea</taxon>
        <taxon>Methanobacteriati</taxon>
        <taxon>Methanobacteriota</taxon>
        <taxon>Stenosarchaea group</taxon>
        <taxon>Halobacteria</taxon>
        <taxon>Halobacteriales</taxon>
        <taxon>Haloferacaceae</taxon>
        <taxon>Haloplanus</taxon>
    </lineage>
</organism>
<feature type="compositionally biased region" description="Gly residues" evidence="2">
    <location>
        <begin position="26"/>
        <end position="36"/>
    </location>
</feature>
<accession>A0ABD6CYL7</accession>
<feature type="region of interest" description="Disordered" evidence="2">
    <location>
        <begin position="26"/>
        <end position="73"/>
    </location>
</feature>
<gene>
    <name evidence="5" type="ORF">ACFSBJ_09670</name>
</gene>
<dbReference type="PROSITE" id="PS51257">
    <property type="entry name" value="PROKAR_LIPOPROTEIN"/>
    <property type="match status" value="1"/>
</dbReference>
<protein>
    <submittedName>
        <fullName evidence="5">DUF4349 domain-containing protein</fullName>
    </submittedName>
</protein>
<dbReference type="AlphaFoldDB" id="A0ABD6CYL7"/>